<dbReference type="Pfam" id="PF00486">
    <property type="entry name" value="Trans_reg_C"/>
    <property type="match status" value="1"/>
</dbReference>
<evidence type="ECO:0000259" key="9">
    <source>
        <dbReference type="PROSITE" id="PS51755"/>
    </source>
</evidence>
<dbReference type="SMART" id="SM00448">
    <property type="entry name" value="REC"/>
    <property type="match status" value="1"/>
</dbReference>
<dbReference type="InterPro" id="IPR011006">
    <property type="entry name" value="CheY-like_superfamily"/>
</dbReference>
<dbReference type="Pfam" id="PF00072">
    <property type="entry name" value="Response_reg"/>
    <property type="match status" value="1"/>
</dbReference>
<evidence type="ECO:0000313" key="10">
    <source>
        <dbReference type="EMBL" id="MBM7614574.1"/>
    </source>
</evidence>
<dbReference type="Gene3D" id="1.10.10.10">
    <property type="entry name" value="Winged helix-like DNA-binding domain superfamily/Winged helix DNA-binding domain"/>
    <property type="match status" value="1"/>
</dbReference>
<keyword evidence="6" id="KW-0597">Phosphoprotein</keyword>
<gene>
    <name evidence="10" type="ORF">JOC73_001086</name>
</gene>
<dbReference type="PANTHER" id="PTHR48111:SF73">
    <property type="entry name" value="ALKALINE PHOSPHATASE SYNTHESIS TRANSCRIPTIONAL REGULATORY PROTEIN PHOP"/>
    <property type="match status" value="1"/>
</dbReference>
<keyword evidence="11" id="KW-1185">Reference proteome</keyword>
<feature type="modified residue" description="4-aspartylphosphate" evidence="6">
    <location>
        <position position="54"/>
    </location>
</feature>
<accession>A0ABS2NPR3</accession>
<name>A0ABS2NPR3_9FIRM</name>
<dbReference type="Gene3D" id="3.40.50.2300">
    <property type="match status" value="1"/>
</dbReference>
<sequence length="230" mass="26491">MAQKKILVVDDEEHILELIKFNLEKNGFEVTTKDNGEECIQFLREIPVDLVVLDLMLPGIDGLEVCKKIRTIDGLAKLPIIMLTARSEETDRILGLELGADDYMAKPFSVRELVARIKAVLRRTEDQQPTVKNTLLKVKDLVMDTEKHEVRIGSEKIELTLKEFELLKILIENRGKVLSRNLLLDEVWGYDYFGETRTVDVHIRHLRKKIGDDETGEYIETIRGVGYKMK</sequence>
<keyword evidence="3 7" id="KW-0238">DNA-binding</keyword>
<dbReference type="Proteomes" id="UP001314796">
    <property type="component" value="Unassembled WGS sequence"/>
</dbReference>
<dbReference type="InterPro" id="IPR036388">
    <property type="entry name" value="WH-like_DNA-bd_sf"/>
</dbReference>
<evidence type="ECO:0000256" key="6">
    <source>
        <dbReference type="PROSITE-ProRule" id="PRU00169"/>
    </source>
</evidence>
<evidence type="ECO:0000256" key="2">
    <source>
        <dbReference type="ARBA" id="ARBA00023015"/>
    </source>
</evidence>
<organism evidence="10 11">
    <name type="scientific">Alkaliphilus hydrothermalis</name>
    <dbReference type="NCBI Taxonomy" id="1482730"/>
    <lineage>
        <taxon>Bacteria</taxon>
        <taxon>Bacillati</taxon>
        <taxon>Bacillota</taxon>
        <taxon>Clostridia</taxon>
        <taxon>Peptostreptococcales</taxon>
        <taxon>Natronincolaceae</taxon>
        <taxon>Alkaliphilus</taxon>
    </lineage>
</organism>
<dbReference type="InterPro" id="IPR039420">
    <property type="entry name" value="WalR-like"/>
</dbReference>
<evidence type="ECO:0000256" key="3">
    <source>
        <dbReference type="ARBA" id="ARBA00023125"/>
    </source>
</evidence>
<comment type="caution">
    <text evidence="10">The sequence shown here is derived from an EMBL/GenBank/DDBJ whole genome shotgun (WGS) entry which is preliminary data.</text>
</comment>
<dbReference type="SUPFAM" id="SSF52172">
    <property type="entry name" value="CheY-like"/>
    <property type="match status" value="1"/>
</dbReference>
<proteinExistence type="predicted"/>
<dbReference type="SUPFAM" id="SSF46894">
    <property type="entry name" value="C-terminal effector domain of the bipartite response regulators"/>
    <property type="match status" value="1"/>
</dbReference>
<dbReference type="InterPro" id="IPR016032">
    <property type="entry name" value="Sig_transdc_resp-reg_C-effctor"/>
</dbReference>
<keyword evidence="4" id="KW-0804">Transcription</keyword>
<feature type="domain" description="OmpR/PhoB-type" evidence="9">
    <location>
        <begin position="133"/>
        <end position="230"/>
    </location>
</feature>
<dbReference type="InterPro" id="IPR001789">
    <property type="entry name" value="Sig_transdc_resp-reg_receiver"/>
</dbReference>
<feature type="DNA-binding region" description="OmpR/PhoB-type" evidence="7">
    <location>
        <begin position="133"/>
        <end position="230"/>
    </location>
</feature>
<dbReference type="CDD" id="cd00383">
    <property type="entry name" value="trans_reg_C"/>
    <property type="match status" value="1"/>
</dbReference>
<evidence type="ECO:0000256" key="4">
    <source>
        <dbReference type="ARBA" id="ARBA00023163"/>
    </source>
</evidence>
<dbReference type="PANTHER" id="PTHR48111">
    <property type="entry name" value="REGULATOR OF RPOS"/>
    <property type="match status" value="1"/>
</dbReference>
<reference evidence="10 11" key="1">
    <citation type="submission" date="2021-01" db="EMBL/GenBank/DDBJ databases">
        <title>Genomic Encyclopedia of Type Strains, Phase IV (KMG-IV): sequencing the most valuable type-strain genomes for metagenomic binning, comparative biology and taxonomic classification.</title>
        <authorList>
            <person name="Goeker M."/>
        </authorList>
    </citation>
    <scope>NUCLEOTIDE SEQUENCE [LARGE SCALE GENOMIC DNA]</scope>
    <source>
        <strain evidence="10 11">DSM 25890</strain>
    </source>
</reference>
<evidence type="ECO:0000256" key="7">
    <source>
        <dbReference type="PROSITE-ProRule" id="PRU01091"/>
    </source>
</evidence>
<dbReference type="SMART" id="SM00862">
    <property type="entry name" value="Trans_reg_C"/>
    <property type="match status" value="1"/>
</dbReference>
<evidence type="ECO:0000313" key="11">
    <source>
        <dbReference type="Proteomes" id="UP001314796"/>
    </source>
</evidence>
<dbReference type="RefSeq" id="WP_204400932.1">
    <property type="nucleotide sequence ID" value="NZ_JAFBEE010000005.1"/>
</dbReference>
<feature type="domain" description="Response regulatory" evidence="8">
    <location>
        <begin position="5"/>
        <end position="121"/>
    </location>
</feature>
<dbReference type="Gene3D" id="6.10.250.690">
    <property type="match status" value="1"/>
</dbReference>
<dbReference type="PROSITE" id="PS50110">
    <property type="entry name" value="RESPONSE_REGULATORY"/>
    <property type="match status" value="1"/>
</dbReference>
<dbReference type="PROSITE" id="PS51755">
    <property type="entry name" value="OMPR_PHOB"/>
    <property type="match status" value="1"/>
</dbReference>
<dbReference type="InterPro" id="IPR001867">
    <property type="entry name" value="OmpR/PhoB-type_DNA-bd"/>
</dbReference>
<dbReference type="EMBL" id="JAFBEE010000005">
    <property type="protein sequence ID" value="MBM7614574.1"/>
    <property type="molecule type" value="Genomic_DNA"/>
</dbReference>
<evidence type="ECO:0000259" key="8">
    <source>
        <dbReference type="PROSITE" id="PS50110"/>
    </source>
</evidence>
<comment type="function">
    <text evidence="5">May play the central regulatory role in sporulation. It may be an element of the effector pathway responsible for the activation of sporulation genes in response to nutritional stress. Spo0A may act in concert with spo0H (a sigma factor) to control the expression of some genes that are critical to the sporulation process.</text>
</comment>
<keyword evidence="2" id="KW-0805">Transcription regulation</keyword>
<evidence type="ECO:0000256" key="5">
    <source>
        <dbReference type="ARBA" id="ARBA00024867"/>
    </source>
</evidence>
<protein>
    <recommendedName>
        <fullName evidence="1">Stage 0 sporulation protein A homolog</fullName>
    </recommendedName>
</protein>
<evidence type="ECO:0000256" key="1">
    <source>
        <dbReference type="ARBA" id="ARBA00018672"/>
    </source>
</evidence>